<feature type="compositionally biased region" description="Basic and acidic residues" evidence="1">
    <location>
        <begin position="201"/>
        <end position="217"/>
    </location>
</feature>
<dbReference type="AlphaFoldDB" id="A0A1X6NB31"/>
<dbReference type="Proteomes" id="UP000194127">
    <property type="component" value="Unassembled WGS sequence"/>
</dbReference>
<reference evidence="2 3" key="1">
    <citation type="submission" date="2017-04" db="EMBL/GenBank/DDBJ databases">
        <title>Genome Sequence of the Model Brown-Rot Fungus Postia placenta SB12.</title>
        <authorList>
            <consortium name="DOE Joint Genome Institute"/>
            <person name="Gaskell J."/>
            <person name="Kersten P."/>
            <person name="Larrondo L.F."/>
            <person name="Canessa P."/>
            <person name="Martinez D."/>
            <person name="Hibbett D."/>
            <person name="Schmoll M."/>
            <person name="Kubicek C.P."/>
            <person name="Martinez A.T."/>
            <person name="Yadav J."/>
            <person name="Master E."/>
            <person name="Magnuson J.K."/>
            <person name="James T."/>
            <person name="Yaver D."/>
            <person name="Berka R."/>
            <person name="Labutti K."/>
            <person name="Lipzen A."/>
            <person name="Aerts A."/>
            <person name="Barry K."/>
            <person name="Henrissat B."/>
            <person name="Blanchette R."/>
            <person name="Grigoriev I."/>
            <person name="Cullen D."/>
        </authorList>
    </citation>
    <scope>NUCLEOTIDE SEQUENCE [LARGE SCALE GENOMIC DNA]</scope>
    <source>
        <strain evidence="2 3">MAD-698-R-SB12</strain>
    </source>
</reference>
<sequence length="233" mass="26035">MRNLSNTTRPSSREVPDRLTPTAEEGSESDTATENEEDAPPAATRAVALPRANARFEPYPRSELPHRDNQSGPSSSSTDRQLQRRHRRIKLRPEEFERIREIALSSANLACPVSGCVYVQSVRCLSGMKRHMESHRSQRALVRHARNEKSPCVAEDGPQQLLSTSPEEGDWEDDDRDGSHTSCEDTDEDDCCGDSNRSPSFKREDTEPVLSPRHEDTVPPLTSEDSATLEVAQ</sequence>
<name>A0A1X6NB31_9APHY</name>
<feature type="compositionally biased region" description="Polar residues" evidence="1">
    <location>
        <begin position="1"/>
        <end position="10"/>
    </location>
</feature>
<dbReference type="EMBL" id="KZ110593">
    <property type="protein sequence ID" value="OSX65646.1"/>
    <property type="molecule type" value="Genomic_DNA"/>
</dbReference>
<feature type="region of interest" description="Disordered" evidence="1">
    <location>
        <begin position="135"/>
        <end position="233"/>
    </location>
</feature>
<gene>
    <name evidence="2" type="ORF">POSPLADRAFT_1054380</name>
</gene>
<evidence type="ECO:0000313" key="3">
    <source>
        <dbReference type="Proteomes" id="UP000194127"/>
    </source>
</evidence>
<feature type="compositionally biased region" description="Basic residues" evidence="1">
    <location>
        <begin position="137"/>
        <end position="146"/>
    </location>
</feature>
<dbReference type="RefSeq" id="XP_024342440.1">
    <property type="nucleotide sequence ID" value="XM_024480514.1"/>
</dbReference>
<dbReference type="GeneID" id="36325464"/>
<feature type="compositionally biased region" description="Polar residues" evidence="1">
    <location>
        <begin position="70"/>
        <end position="80"/>
    </location>
</feature>
<feature type="compositionally biased region" description="Acidic residues" evidence="1">
    <location>
        <begin position="167"/>
        <end position="176"/>
    </location>
</feature>
<feature type="compositionally biased region" description="Basic and acidic residues" evidence="1">
    <location>
        <begin position="58"/>
        <end position="69"/>
    </location>
</feature>
<evidence type="ECO:0000256" key="1">
    <source>
        <dbReference type="SAM" id="MobiDB-lite"/>
    </source>
</evidence>
<evidence type="ECO:0000313" key="2">
    <source>
        <dbReference type="EMBL" id="OSX65646.1"/>
    </source>
</evidence>
<accession>A0A1X6NB31</accession>
<proteinExistence type="predicted"/>
<feature type="region of interest" description="Disordered" evidence="1">
    <location>
        <begin position="1"/>
        <end position="95"/>
    </location>
</feature>
<organism evidence="2 3">
    <name type="scientific">Postia placenta MAD-698-R-SB12</name>
    <dbReference type="NCBI Taxonomy" id="670580"/>
    <lineage>
        <taxon>Eukaryota</taxon>
        <taxon>Fungi</taxon>
        <taxon>Dikarya</taxon>
        <taxon>Basidiomycota</taxon>
        <taxon>Agaricomycotina</taxon>
        <taxon>Agaricomycetes</taxon>
        <taxon>Polyporales</taxon>
        <taxon>Adustoporiaceae</taxon>
        <taxon>Rhodonia</taxon>
    </lineage>
</organism>
<keyword evidence="3" id="KW-1185">Reference proteome</keyword>
<feature type="compositionally biased region" description="Acidic residues" evidence="1">
    <location>
        <begin position="25"/>
        <end position="39"/>
    </location>
</feature>
<protein>
    <submittedName>
        <fullName evidence="2">Uncharacterized protein</fullName>
    </submittedName>
</protein>